<evidence type="ECO:0000313" key="2">
    <source>
        <dbReference type="EMBL" id="THV54895.1"/>
    </source>
</evidence>
<comment type="caution">
    <text evidence="2">The sequence shown here is derived from an EMBL/GenBank/DDBJ whole genome shotgun (WGS) entry which is preliminary data.</text>
</comment>
<gene>
    <name evidence="2" type="ORF">BGAL_0018g00510</name>
</gene>
<dbReference type="EMBL" id="PQXL01000018">
    <property type="protein sequence ID" value="THV54895.1"/>
    <property type="molecule type" value="Genomic_DNA"/>
</dbReference>
<accession>A0A4S8RE90</accession>
<protein>
    <submittedName>
        <fullName evidence="2">Uncharacterized protein</fullName>
    </submittedName>
</protein>
<dbReference type="AlphaFoldDB" id="A0A4S8RE90"/>
<keyword evidence="3" id="KW-1185">Reference proteome</keyword>
<sequence>MLLRALTFGPVAFSSLSDKLSLHLEYEVGIRLPSGKLETLSVDECLKALTSGEIWVASRNSCRVDFVVDLDGRESLGTNNNNIIELLGRFVAESKIWEQLGLSAILHLQNEPLQNNNLSLQLNYKEPFNPPILDIRPWSCTTTDIRIPDAQLCAQMEQLKVRLSFRPTSGGSQTSKRQTQLPLGSVVAKGSSQILKIAQSGTPKKSLVIKFGPSENISSLLERYSNSNERSHATQARVPSTSSIIQVDSKLKISEILNECSERLSSSITLHAIPALSQLNSFISSGPFSKFSSTPGYMTSSSNSRKRMKKAPKVSQRAETSSLIKHENASTSPEDVAFDEILLLSSDEGYCAQTSNHNSSKPSTIGSVRQKCNATLNSQDEAYVLDPTASCKLVTAAIHVMIAGFEMRGKMTKGVKIDINSEKSAIPLTALVPVMFSPGFKQSIAHNSRYTARIIQMMTSLARNAQTPGLRQKLEQIANMPTSKFVNEENDEEMHGELGSEKRLTAVVKARLWSMMQRTLHDLSAARQIINKRSTSENVVIAEGIDDYENLLDSIVDDADLQDSEILDDEFRWTMDNYSEISAFDNILNEDEGVPHYQFDDLLVEDDNDVYESFLSGEEMEKLAIESESEEMFFGHRWQLEDEEQYDDLLLVAEGSDHDELLLEERFGILEEGLSFNNDDLLVI</sequence>
<organism evidence="2 3">
    <name type="scientific">Botrytis galanthina</name>
    <dbReference type="NCBI Taxonomy" id="278940"/>
    <lineage>
        <taxon>Eukaryota</taxon>
        <taxon>Fungi</taxon>
        <taxon>Dikarya</taxon>
        <taxon>Ascomycota</taxon>
        <taxon>Pezizomycotina</taxon>
        <taxon>Leotiomycetes</taxon>
        <taxon>Helotiales</taxon>
        <taxon>Sclerotiniaceae</taxon>
        <taxon>Botrytis</taxon>
    </lineage>
</organism>
<reference evidence="2 3" key="1">
    <citation type="submission" date="2017-12" db="EMBL/GenBank/DDBJ databases">
        <title>Comparative genomics of Botrytis spp.</title>
        <authorList>
            <person name="Valero-Jimenez C.A."/>
            <person name="Tapia P."/>
            <person name="Veloso J."/>
            <person name="Silva-Moreno E."/>
            <person name="Staats M."/>
            <person name="Valdes J.H."/>
            <person name="Van Kan J.A.L."/>
        </authorList>
    </citation>
    <scope>NUCLEOTIDE SEQUENCE [LARGE SCALE GENOMIC DNA]</scope>
    <source>
        <strain evidence="2 3">MUCL435</strain>
    </source>
</reference>
<evidence type="ECO:0000256" key="1">
    <source>
        <dbReference type="SAM" id="MobiDB-lite"/>
    </source>
</evidence>
<feature type="region of interest" description="Disordered" evidence="1">
    <location>
        <begin position="292"/>
        <end position="331"/>
    </location>
</feature>
<name>A0A4S8RE90_9HELO</name>
<proteinExistence type="predicted"/>
<dbReference type="Proteomes" id="UP000308671">
    <property type="component" value="Unassembled WGS sequence"/>
</dbReference>
<feature type="compositionally biased region" description="Polar residues" evidence="1">
    <location>
        <begin position="292"/>
        <end position="303"/>
    </location>
</feature>
<dbReference type="OrthoDB" id="4187154at2759"/>
<feature type="compositionally biased region" description="Polar residues" evidence="1">
    <location>
        <begin position="317"/>
        <end position="331"/>
    </location>
</feature>
<evidence type="ECO:0000313" key="3">
    <source>
        <dbReference type="Proteomes" id="UP000308671"/>
    </source>
</evidence>